<gene>
    <name evidence="1" type="ORF">ACFSKU_16175</name>
</gene>
<sequence length="155" mass="18502">MIVEEWYNRKEVTGLNQALQDKLYIEYQVETSTLVIGWEGDVTSKEIRDGYKLVLDLVHMYKPNKWVLDLTKREFIKGKDRRWVFTNIFSKALRFLNEDIFVAIIQPVDTFQNLVSELQGDELMYNENFLIINHFLYQEAGKRWLDEMSRLNKSA</sequence>
<name>A0ABW4X1M9_9BACT</name>
<protein>
    <recommendedName>
        <fullName evidence="3">STAS/SEC14 domain-containing protein</fullName>
    </recommendedName>
</protein>
<dbReference type="Proteomes" id="UP001597369">
    <property type="component" value="Unassembled WGS sequence"/>
</dbReference>
<reference evidence="2" key="1">
    <citation type="journal article" date="2019" name="Int. J. Syst. Evol. Microbiol.">
        <title>The Global Catalogue of Microorganisms (GCM) 10K type strain sequencing project: providing services to taxonomists for standard genome sequencing and annotation.</title>
        <authorList>
            <consortium name="The Broad Institute Genomics Platform"/>
            <consortium name="The Broad Institute Genome Sequencing Center for Infectious Disease"/>
            <person name="Wu L."/>
            <person name="Ma J."/>
        </authorList>
    </citation>
    <scope>NUCLEOTIDE SEQUENCE [LARGE SCALE GENOMIC DNA]</scope>
    <source>
        <strain evidence="2">JCM 16545</strain>
    </source>
</reference>
<accession>A0ABW4X1M9</accession>
<evidence type="ECO:0008006" key="3">
    <source>
        <dbReference type="Google" id="ProtNLM"/>
    </source>
</evidence>
<keyword evidence="2" id="KW-1185">Reference proteome</keyword>
<dbReference type="RefSeq" id="WP_229959458.1">
    <property type="nucleotide sequence ID" value="NZ_JAJJWI010000005.1"/>
</dbReference>
<dbReference type="EMBL" id="JBHUHV010000053">
    <property type="protein sequence ID" value="MFD2068428.1"/>
    <property type="molecule type" value="Genomic_DNA"/>
</dbReference>
<comment type="caution">
    <text evidence="1">The sequence shown here is derived from an EMBL/GenBank/DDBJ whole genome shotgun (WGS) entry which is preliminary data.</text>
</comment>
<evidence type="ECO:0000313" key="2">
    <source>
        <dbReference type="Proteomes" id="UP001597369"/>
    </source>
</evidence>
<proteinExistence type="predicted"/>
<organism evidence="1 2">
    <name type="scientific">Pontibacter silvestris</name>
    <dbReference type="NCBI Taxonomy" id="2305183"/>
    <lineage>
        <taxon>Bacteria</taxon>
        <taxon>Pseudomonadati</taxon>
        <taxon>Bacteroidota</taxon>
        <taxon>Cytophagia</taxon>
        <taxon>Cytophagales</taxon>
        <taxon>Hymenobacteraceae</taxon>
        <taxon>Pontibacter</taxon>
    </lineage>
</organism>
<evidence type="ECO:0000313" key="1">
    <source>
        <dbReference type="EMBL" id="MFD2068428.1"/>
    </source>
</evidence>